<keyword evidence="1" id="KW-0472">Membrane</keyword>
<keyword evidence="3" id="KW-1185">Reference proteome</keyword>
<evidence type="ECO:0000313" key="2">
    <source>
        <dbReference type="EMBL" id="MEU8139505.1"/>
    </source>
</evidence>
<keyword evidence="1" id="KW-1133">Transmembrane helix</keyword>
<evidence type="ECO:0000313" key="3">
    <source>
        <dbReference type="Proteomes" id="UP001551482"/>
    </source>
</evidence>
<feature type="transmembrane region" description="Helical" evidence="1">
    <location>
        <begin position="65"/>
        <end position="87"/>
    </location>
</feature>
<sequence length="620" mass="66007">MNRPSWQAGSARAGITATAAPIIRALGGTAAPGRCASRRGGRAYGGSVGRSERASRLSRSAPRRLIAALALALLTALLSPMPSAHAWSGVDFALPGAANAENSTMTSVARGPGHLDVFWIASDGAVNTATWNDTTHLWAGGQVAPPGSAATGASAGGLAAVARNPQHLDVFWIRPDSGVSTAWWDATARGWSQPRSIAPARAALPGALAAVARNPGQLDVFWIQPNRAIATTVWNVWLDWPAPWPITAPAAAQYPAGALSVVSRVRDQLDLFWIRPDGGVSTAWWNVNANWPSRSIAPAGHARISDHTTVRRAGLVAVARRPDYLDVFWIGPDGGIGTTAWNPWANWPAPWPIAWPGAAQSGSLAVASRTPGQLDVAWVAADNRVQSLGYDERVPGGWGPTDATPAHRALPGALTMVSRRPDVLDVFWVNPTRTVGTTWRPNERVRVHVKAVNMPVDQTLVRNQIADMSLLFGRVEIGVELVGTEQISIPGLNTVRVGPCNENLAPASADQNTLAKHRNGAGPKDIVIYIVSEVRDNQGAINGCATHPAGKPGVVVAPYDMRWLHAHEVGHVLDLQHPEWRLDDQTTLMTGLGLINLRKNPPDINARDKATMFASPLTIP</sequence>
<evidence type="ECO:0000256" key="1">
    <source>
        <dbReference type="SAM" id="Phobius"/>
    </source>
</evidence>
<dbReference type="RefSeq" id="WP_358363642.1">
    <property type="nucleotide sequence ID" value="NZ_JBEZFP010000179.1"/>
</dbReference>
<keyword evidence="1" id="KW-0812">Transmembrane</keyword>
<reference evidence="2 3" key="1">
    <citation type="submission" date="2024-06" db="EMBL/GenBank/DDBJ databases">
        <title>The Natural Products Discovery Center: Release of the First 8490 Sequenced Strains for Exploring Actinobacteria Biosynthetic Diversity.</title>
        <authorList>
            <person name="Kalkreuter E."/>
            <person name="Kautsar S.A."/>
            <person name="Yang D."/>
            <person name="Bader C.D."/>
            <person name="Teijaro C.N."/>
            <person name="Fluegel L."/>
            <person name="Davis C.M."/>
            <person name="Simpson J.R."/>
            <person name="Lauterbach L."/>
            <person name="Steele A.D."/>
            <person name="Gui C."/>
            <person name="Meng S."/>
            <person name="Li G."/>
            <person name="Viehrig K."/>
            <person name="Ye F."/>
            <person name="Su P."/>
            <person name="Kiefer A.F."/>
            <person name="Nichols A."/>
            <person name="Cepeda A.J."/>
            <person name="Yan W."/>
            <person name="Fan B."/>
            <person name="Jiang Y."/>
            <person name="Adhikari A."/>
            <person name="Zheng C.-J."/>
            <person name="Schuster L."/>
            <person name="Cowan T.M."/>
            <person name="Smanski M.J."/>
            <person name="Chevrette M.G."/>
            <person name="De Carvalho L.P.S."/>
            <person name="Shen B."/>
        </authorList>
    </citation>
    <scope>NUCLEOTIDE SEQUENCE [LARGE SCALE GENOMIC DNA]</scope>
    <source>
        <strain evidence="2 3">NPDC048946</strain>
    </source>
</reference>
<gene>
    <name evidence="2" type="ORF">AB0C36_39155</name>
</gene>
<comment type="caution">
    <text evidence="2">The sequence shown here is derived from an EMBL/GenBank/DDBJ whole genome shotgun (WGS) entry which is preliminary data.</text>
</comment>
<name>A0ABV3DUV0_9ACTN</name>
<protein>
    <submittedName>
        <fullName evidence="2">Uncharacterized protein</fullName>
    </submittedName>
</protein>
<dbReference type="SUPFAM" id="SSF89372">
    <property type="entry name" value="Fucose-specific lectin"/>
    <property type="match status" value="1"/>
</dbReference>
<dbReference type="Proteomes" id="UP001551482">
    <property type="component" value="Unassembled WGS sequence"/>
</dbReference>
<organism evidence="2 3">
    <name type="scientific">Streptodolium elevatio</name>
    <dbReference type="NCBI Taxonomy" id="3157996"/>
    <lineage>
        <taxon>Bacteria</taxon>
        <taxon>Bacillati</taxon>
        <taxon>Actinomycetota</taxon>
        <taxon>Actinomycetes</taxon>
        <taxon>Kitasatosporales</taxon>
        <taxon>Streptomycetaceae</taxon>
        <taxon>Streptodolium</taxon>
    </lineage>
</organism>
<accession>A0ABV3DUV0</accession>
<dbReference type="EMBL" id="JBEZFP010000179">
    <property type="protein sequence ID" value="MEU8139505.1"/>
    <property type="molecule type" value="Genomic_DNA"/>
</dbReference>
<dbReference type="Gene3D" id="2.120.10.70">
    <property type="entry name" value="Fucose-specific lectin"/>
    <property type="match status" value="2"/>
</dbReference>
<proteinExistence type="predicted"/>